<evidence type="ECO:0000256" key="3">
    <source>
        <dbReference type="SAM" id="SignalP"/>
    </source>
</evidence>
<dbReference type="SUPFAM" id="SSF51445">
    <property type="entry name" value="(Trans)glycosidases"/>
    <property type="match status" value="1"/>
</dbReference>
<dbReference type="Pfam" id="PF03009">
    <property type="entry name" value="GDPD"/>
    <property type="match status" value="1"/>
</dbReference>
<reference evidence="6 7" key="1">
    <citation type="journal article" date="2024" name="Microbiol. Resour. Announc.">
        <title>Genome annotations for the ascomycete fungi Trichoderma harzianum, Trichoderma aggressivum, and Purpureocillium lilacinum.</title>
        <authorList>
            <person name="Beijen E.P.W."/>
            <person name="Ohm R.A."/>
        </authorList>
    </citation>
    <scope>NUCLEOTIDE SEQUENCE [LARGE SCALE GENOMIC DNA]</scope>
    <source>
        <strain evidence="6 7">CBS 150709</strain>
    </source>
</reference>
<dbReference type="Pfam" id="PF00704">
    <property type="entry name" value="Glyco_hydro_18"/>
    <property type="match status" value="1"/>
</dbReference>
<evidence type="ECO:0000259" key="5">
    <source>
        <dbReference type="PROSITE" id="PS51910"/>
    </source>
</evidence>
<evidence type="ECO:0000313" key="7">
    <source>
        <dbReference type="Proteomes" id="UP001287286"/>
    </source>
</evidence>
<dbReference type="EC" id="3.2.1.14" evidence="1"/>
<dbReference type="Proteomes" id="UP001287286">
    <property type="component" value="Unassembled WGS sequence"/>
</dbReference>
<dbReference type="PROSITE" id="PS51910">
    <property type="entry name" value="GH18_2"/>
    <property type="match status" value="1"/>
</dbReference>
<accession>A0ABR0BRH0</accession>
<keyword evidence="7" id="KW-1185">Reference proteome</keyword>
<dbReference type="PANTHER" id="PTHR11177:SF378">
    <property type="entry name" value="CHITINASE"/>
    <property type="match status" value="1"/>
</dbReference>
<dbReference type="PROSITE" id="PS51704">
    <property type="entry name" value="GP_PDE"/>
    <property type="match status" value="1"/>
</dbReference>
<dbReference type="InterPro" id="IPR050314">
    <property type="entry name" value="Glycosyl_Hydrlase_18"/>
</dbReference>
<dbReference type="InterPro" id="IPR017853">
    <property type="entry name" value="GH"/>
</dbReference>
<feature type="signal peptide" evidence="3">
    <location>
        <begin position="1"/>
        <end position="25"/>
    </location>
</feature>
<evidence type="ECO:0000313" key="6">
    <source>
        <dbReference type="EMBL" id="KAK4086073.1"/>
    </source>
</evidence>
<dbReference type="InterPro" id="IPR030395">
    <property type="entry name" value="GP_PDE_dom"/>
</dbReference>
<dbReference type="Gene3D" id="3.20.20.80">
    <property type="entry name" value="Glycosidases"/>
    <property type="match status" value="1"/>
</dbReference>
<evidence type="ECO:0000259" key="4">
    <source>
        <dbReference type="PROSITE" id="PS51704"/>
    </source>
</evidence>
<feature type="compositionally biased region" description="Polar residues" evidence="2">
    <location>
        <begin position="455"/>
        <end position="473"/>
    </location>
</feature>
<evidence type="ECO:0000256" key="2">
    <source>
        <dbReference type="SAM" id="MobiDB-lite"/>
    </source>
</evidence>
<feature type="region of interest" description="Disordered" evidence="2">
    <location>
        <begin position="455"/>
        <end position="475"/>
    </location>
</feature>
<dbReference type="PANTHER" id="PTHR11177">
    <property type="entry name" value="CHITINASE"/>
    <property type="match status" value="1"/>
</dbReference>
<name>A0ABR0BRH0_PURLI</name>
<proteinExistence type="predicted"/>
<dbReference type="SUPFAM" id="SSF51695">
    <property type="entry name" value="PLC-like phosphodiesterases"/>
    <property type="match status" value="1"/>
</dbReference>
<dbReference type="InterPro" id="IPR001223">
    <property type="entry name" value="Glyco_hydro18_cat"/>
</dbReference>
<organism evidence="6 7">
    <name type="scientific">Purpureocillium lilacinum</name>
    <name type="common">Paecilomyces lilacinus</name>
    <dbReference type="NCBI Taxonomy" id="33203"/>
    <lineage>
        <taxon>Eukaryota</taxon>
        <taxon>Fungi</taxon>
        <taxon>Dikarya</taxon>
        <taxon>Ascomycota</taxon>
        <taxon>Pezizomycotina</taxon>
        <taxon>Sordariomycetes</taxon>
        <taxon>Hypocreomycetidae</taxon>
        <taxon>Hypocreales</taxon>
        <taxon>Ophiocordycipitaceae</taxon>
        <taxon>Purpureocillium</taxon>
    </lineage>
</organism>
<sequence length="1097" mass="120344">MQAITLGAAWRSLILIAMAVAHAEALRCAMYLTGQHNVVPADANMTADITHVILAFMRSDTFNVDQSPPTWPLFTTVDRVRPRFGPHTKVMIAIGGWGDSLGFEEAAHDAQTRARWAGQVAAMVAQTGADGVDIDWEGNRDDYKQIPNDKRQWEVEAFVQLLDALRTSLGPHKMLSIAVPAVERDLMAFTPSTVPRIIKSVDFINVMTYDMMNRRDTTVRHHSGVADSRDALQRYVDRGAPPAMLNLGLGYYVKWFMTKDCDPDHPLGCPTQLLEDPETGADKGRTAAFSYHDETPSELVESFARARSHGTYFDDGSYGYWDEAERRWWSFDTPQTIERKLAEVVGPFKAGGVFAWGLGEDAPKFEHLAATTAGAKRLRERRDKSGNEATRDELLTKWMGSLPSSNYKASVNLVPSCIMAALHPTWRVVASMLNGAKDMTIRGQGRIRVQTGTVNSLQKSSNAGHDGQKSSTPRVHAACEVNDCPKLHPLDRAADAPGWDGGDGGERRITLARGGTHPPGPWDLTTTCISAAQGTQHVSVCSHAVDRLQPDSPGVLHRAAPAAEDQRFTTRFQRVLIRMDAMAVQEPARANVVRYRAAGEAPRAAPTQCHIGAPMRDSPVSTLETTEEPRPRRRPATCARRQGEVNSPGPGTCLVRPRMTTWAMRHPARMLSLPSYTPTSVASKMHLSPIVVGLALAAVGGATPCPPRGIKPIKQIELGPRPYFLVNNMTDGPLKKTLQQCTEKPMKPSSWSIGHRGGAPLQFPEHSLESNLAGARMGAGVLECDVAFTKDRELVCRHSQCDLHTTTNIVAIPELNAKCTKPFQPAANGKPASAKCCTSDITLKEFKSLCAKMDGANASATNPQDYLAGTPSWRTDLYATCGTVLEHKEHIALVEALGLRHTPELKAPEVKMPFQGVYTQDMYAQQFIDNYKKAKVPASRVLAQSFEYRDVLYWLKAEPAFGKTAILLDESGDTPETYPQAIKNLTAYHAAGVRTVAPPLYYLVETKGGKIVPSEYARRANELGLKIITWSLERSGPLAAVHKNGDYYYTSIRDVVRNDGDMYELLDVLYRGAKVAGLFSDWSATATFYANCFGVGL</sequence>
<dbReference type="Gene3D" id="3.20.20.190">
    <property type="entry name" value="Phosphatidylinositol (PI) phosphodiesterase"/>
    <property type="match status" value="1"/>
</dbReference>
<keyword evidence="3" id="KW-0732">Signal</keyword>
<feature type="domain" description="GP-PDE" evidence="4">
    <location>
        <begin position="750"/>
        <end position="1073"/>
    </location>
</feature>
<feature type="region of interest" description="Disordered" evidence="2">
    <location>
        <begin position="604"/>
        <end position="653"/>
    </location>
</feature>
<evidence type="ECO:0000256" key="1">
    <source>
        <dbReference type="ARBA" id="ARBA00012729"/>
    </source>
</evidence>
<dbReference type="InterPro" id="IPR011583">
    <property type="entry name" value="Chitinase_II/V-like_cat"/>
</dbReference>
<dbReference type="InterPro" id="IPR017946">
    <property type="entry name" value="PLC-like_Pdiesterase_TIM-brl"/>
</dbReference>
<feature type="domain" description="GH18" evidence="5">
    <location>
        <begin position="26"/>
        <end position="378"/>
    </location>
</feature>
<feature type="chain" id="PRO_5046227819" description="chitinase" evidence="3">
    <location>
        <begin position="26"/>
        <end position="1097"/>
    </location>
</feature>
<comment type="caution">
    <text evidence="6">The sequence shown here is derived from an EMBL/GenBank/DDBJ whole genome shotgun (WGS) entry which is preliminary data.</text>
</comment>
<feature type="region of interest" description="Disordered" evidence="2">
    <location>
        <begin position="493"/>
        <end position="518"/>
    </location>
</feature>
<protein>
    <recommendedName>
        <fullName evidence="1">chitinase</fullName>
        <ecNumber evidence="1">3.2.1.14</ecNumber>
    </recommendedName>
</protein>
<dbReference type="EMBL" id="JAWRVI010000044">
    <property type="protein sequence ID" value="KAK4086073.1"/>
    <property type="molecule type" value="Genomic_DNA"/>
</dbReference>
<dbReference type="SMART" id="SM00636">
    <property type="entry name" value="Glyco_18"/>
    <property type="match status" value="1"/>
</dbReference>
<gene>
    <name evidence="6" type="ORF">Purlil1_9602</name>
</gene>